<feature type="transmembrane region" description="Helical" evidence="1">
    <location>
        <begin position="76"/>
        <end position="94"/>
    </location>
</feature>
<dbReference type="Proteomes" id="UP000177982">
    <property type="component" value="Unassembled WGS sequence"/>
</dbReference>
<protein>
    <recommendedName>
        <fullName evidence="4">DUF2752 domain-containing protein</fullName>
    </recommendedName>
</protein>
<proteinExistence type="predicted"/>
<gene>
    <name evidence="2" type="ORF">A2934_03085</name>
</gene>
<evidence type="ECO:0008006" key="4">
    <source>
        <dbReference type="Google" id="ProtNLM"/>
    </source>
</evidence>
<keyword evidence="1" id="KW-0472">Membrane</keyword>
<evidence type="ECO:0000313" key="3">
    <source>
        <dbReference type="Proteomes" id="UP000177982"/>
    </source>
</evidence>
<evidence type="ECO:0000256" key="1">
    <source>
        <dbReference type="SAM" id="Phobius"/>
    </source>
</evidence>
<dbReference type="EMBL" id="MHQO01000013">
    <property type="protein sequence ID" value="OHA07254.1"/>
    <property type="molecule type" value="Genomic_DNA"/>
</dbReference>
<dbReference type="AlphaFoldDB" id="A0A1G2L6V0"/>
<sequence>MMVKSKILAPFLILGLLTVGGFGFFGSGFMSHAEGGHDCPISLMSGGNCPPSGGILAVALHHIGGLQSFMQSAIEAASSFWTLLALLFFAFLFFSKFLHVAPPISYAQIEAQESEFALISKRRFLRWLSLVRTEDGHCLIRVHEAS</sequence>
<comment type="caution">
    <text evidence="2">The sequence shown here is derived from an EMBL/GenBank/DDBJ whole genome shotgun (WGS) entry which is preliminary data.</text>
</comment>
<keyword evidence="1" id="KW-1133">Transmembrane helix</keyword>
<evidence type="ECO:0000313" key="2">
    <source>
        <dbReference type="EMBL" id="OHA07254.1"/>
    </source>
</evidence>
<reference evidence="2 3" key="1">
    <citation type="journal article" date="2016" name="Nat. Commun.">
        <title>Thousands of microbial genomes shed light on interconnected biogeochemical processes in an aquifer system.</title>
        <authorList>
            <person name="Anantharaman K."/>
            <person name="Brown C.T."/>
            <person name="Hug L.A."/>
            <person name="Sharon I."/>
            <person name="Castelle C.J."/>
            <person name="Probst A.J."/>
            <person name="Thomas B.C."/>
            <person name="Singh A."/>
            <person name="Wilkins M.J."/>
            <person name="Karaoz U."/>
            <person name="Brodie E.L."/>
            <person name="Williams K.H."/>
            <person name="Hubbard S.S."/>
            <person name="Banfield J.F."/>
        </authorList>
    </citation>
    <scope>NUCLEOTIDE SEQUENCE [LARGE SCALE GENOMIC DNA]</scope>
</reference>
<organism evidence="2 3">
    <name type="scientific">Candidatus Sungbacteria bacterium RIFCSPLOWO2_01_FULL_47_10</name>
    <dbReference type="NCBI Taxonomy" id="1802276"/>
    <lineage>
        <taxon>Bacteria</taxon>
        <taxon>Candidatus Sungiibacteriota</taxon>
    </lineage>
</organism>
<accession>A0A1G2L6V0</accession>
<keyword evidence="1" id="KW-0812">Transmembrane</keyword>
<name>A0A1G2L6V0_9BACT</name>